<evidence type="ECO:0000313" key="4">
    <source>
        <dbReference type="Proteomes" id="UP000606003"/>
    </source>
</evidence>
<gene>
    <name evidence="3" type="ORF">IC234_11080</name>
</gene>
<name>A0ABR8JTM0_9BACT</name>
<dbReference type="Proteomes" id="UP000606003">
    <property type="component" value="Unassembled WGS sequence"/>
</dbReference>
<dbReference type="RefSeq" id="WP_190924471.1">
    <property type="nucleotide sequence ID" value="NZ_JACXAC010000003.1"/>
</dbReference>
<evidence type="ECO:0000313" key="3">
    <source>
        <dbReference type="EMBL" id="MBD2722667.1"/>
    </source>
</evidence>
<organism evidence="3 4">
    <name type="scientific">Hymenobacter armeniacus</name>
    <dbReference type="NCBI Taxonomy" id="2771358"/>
    <lineage>
        <taxon>Bacteria</taxon>
        <taxon>Pseudomonadati</taxon>
        <taxon>Bacteroidota</taxon>
        <taxon>Cytophagia</taxon>
        <taxon>Cytophagales</taxon>
        <taxon>Hymenobacteraceae</taxon>
        <taxon>Hymenobacter</taxon>
    </lineage>
</organism>
<evidence type="ECO:0000256" key="2">
    <source>
        <dbReference type="SAM" id="SignalP"/>
    </source>
</evidence>
<dbReference type="PROSITE" id="PS51257">
    <property type="entry name" value="PROKAR_LIPOPROTEIN"/>
    <property type="match status" value="1"/>
</dbReference>
<dbReference type="EMBL" id="JACXAC010000003">
    <property type="protein sequence ID" value="MBD2722667.1"/>
    <property type="molecule type" value="Genomic_DNA"/>
</dbReference>
<evidence type="ECO:0008006" key="5">
    <source>
        <dbReference type="Google" id="ProtNLM"/>
    </source>
</evidence>
<feature type="chain" id="PRO_5047327484" description="Lipoprotein" evidence="2">
    <location>
        <begin position="18"/>
        <end position="113"/>
    </location>
</feature>
<sequence>MKPFLSALLLSAAATLAGCQQTPPANESPQAPAAAPQPPTAGKTEAEARTLVAAYVKTLPTPELYVTDSARVNDNGATWQVLVPRRDWARRMPNSARFEVQKETGAVSTAPVK</sequence>
<feature type="signal peptide" evidence="2">
    <location>
        <begin position="1"/>
        <end position="17"/>
    </location>
</feature>
<reference evidence="3 4" key="1">
    <citation type="submission" date="2020-09" db="EMBL/GenBank/DDBJ databases">
        <authorList>
            <person name="Kim M.K."/>
        </authorList>
    </citation>
    <scope>NUCLEOTIDE SEQUENCE [LARGE SCALE GENOMIC DNA]</scope>
    <source>
        <strain evidence="3 4">BT189</strain>
    </source>
</reference>
<keyword evidence="4" id="KW-1185">Reference proteome</keyword>
<evidence type="ECO:0000256" key="1">
    <source>
        <dbReference type="SAM" id="MobiDB-lite"/>
    </source>
</evidence>
<accession>A0ABR8JTM0</accession>
<proteinExistence type="predicted"/>
<keyword evidence="2" id="KW-0732">Signal</keyword>
<feature type="region of interest" description="Disordered" evidence="1">
    <location>
        <begin position="20"/>
        <end position="46"/>
    </location>
</feature>
<comment type="caution">
    <text evidence="3">The sequence shown here is derived from an EMBL/GenBank/DDBJ whole genome shotgun (WGS) entry which is preliminary data.</text>
</comment>
<protein>
    <recommendedName>
        <fullName evidence="5">Lipoprotein</fullName>
    </recommendedName>
</protein>
<feature type="compositionally biased region" description="Low complexity" evidence="1">
    <location>
        <begin position="20"/>
        <end position="34"/>
    </location>
</feature>